<comment type="similarity">
    <text evidence="18">Belongs to the THEM4/THEM5 thioesterase family.</text>
</comment>
<dbReference type="GO" id="GO:0006915">
    <property type="term" value="P:apoptotic process"/>
    <property type="evidence" value="ECO:0007669"/>
    <property type="project" value="UniProtKB-KW"/>
</dbReference>
<evidence type="ECO:0000256" key="22">
    <source>
        <dbReference type="ARBA" id="ARBA00047588"/>
    </source>
</evidence>
<dbReference type="SUPFAM" id="SSF54637">
    <property type="entry name" value="Thioesterase/thiol ester dehydrase-isomerase"/>
    <property type="match status" value="1"/>
</dbReference>
<evidence type="ECO:0000256" key="25">
    <source>
        <dbReference type="ARBA" id="ARBA00048074"/>
    </source>
</evidence>
<keyword evidence="9" id="KW-0378">Hydrolase</keyword>
<dbReference type="InterPro" id="IPR006683">
    <property type="entry name" value="Thioestr_dom"/>
</dbReference>
<dbReference type="GO" id="GO:0006631">
    <property type="term" value="P:fatty acid metabolic process"/>
    <property type="evidence" value="ECO:0007669"/>
    <property type="project" value="UniProtKB-KW"/>
</dbReference>
<keyword evidence="14" id="KW-0472">Membrane</keyword>
<keyword evidence="29" id="KW-1185">Reference proteome</keyword>
<dbReference type="EC" id="3.1.2.2" evidence="19"/>
<dbReference type="GO" id="GO:0005758">
    <property type="term" value="C:mitochondrial intermembrane space"/>
    <property type="evidence" value="ECO:0007669"/>
    <property type="project" value="UniProtKB-SubCell"/>
</dbReference>
<keyword evidence="11" id="KW-0809">Transit peptide</keyword>
<evidence type="ECO:0000256" key="27">
    <source>
        <dbReference type="SAM" id="MobiDB-lite"/>
    </source>
</evidence>
<evidence type="ECO:0000256" key="18">
    <source>
        <dbReference type="ARBA" id="ARBA00038456"/>
    </source>
</evidence>
<evidence type="ECO:0000256" key="1">
    <source>
        <dbReference type="ARBA" id="ARBA00004496"/>
    </source>
</evidence>
<evidence type="ECO:0000256" key="20">
    <source>
        <dbReference type="ARBA" id="ARBA00040123"/>
    </source>
</evidence>
<evidence type="ECO:0000256" key="4">
    <source>
        <dbReference type="ARBA" id="ARBA00004637"/>
    </source>
</evidence>
<keyword evidence="5" id="KW-1003">Cell membrane</keyword>
<dbReference type="Proteomes" id="UP001318040">
    <property type="component" value="Chromosome 1"/>
</dbReference>
<evidence type="ECO:0000256" key="12">
    <source>
        <dbReference type="ARBA" id="ARBA00023098"/>
    </source>
</evidence>
<name>A0AAJ7T721_PETMA</name>
<keyword evidence="8" id="KW-0999">Mitochondrion inner membrane</keyword>
<dbReference type="PANTHER" id="PTHR12418">
    <property type="entry name" value="ACYL-COENZYME A THIOESTERASE THEM4"/>
    <property type="match status" value="1"/>
</dbReference>
<reference evidence="30" key="1">
    <citation type="submission" date="2025-08" db="UniProtKB">
        <authorList>
            <consortium name="RefSeq"/>
        </authorList>
    </citation>
    <scope>IDENTIFICATION</scope>
    <source>
        <tissue evidence="30">Sperm</tissue>
    </source>
</reference>
<comment type="catalytic activity">
    <reaction evidence="25">
        <text>dodecanoyl-CoA + H2O = dodecanoate + CoA + H(+)</text>
        <dbReference type="Rhea" id="RHEA:30135"/>
        <dbReference type="ChEBI" id="CHEBI:15377"/>
        <dbReference type="ChEBI" id="CHEBI:15378"/>
        <dbReference type="ChEBI" id="CHEBI:18262"/>
        <dbReference type="ChEBI" id="CHEBI:57287"/>
        <dbReference type="ChEBI" id="CHEBI:57375"/>
    </reaction>
    <physiologicalReaction direction="left-to-right" evidence="25">
        <dbReference type="Rhea" id="RHEA:30136"/>
    </physiologicalReaction>
</comment>
<protein>
    <recommendedName>
        <fullName evidence="20">Acyl-coenzyme A thioesterase THEM4</fullName>
        <ecNumber evidence="19">3.1.2.2</ecNumber>
    </recommendedName>
    <alternativeName>
        <fullName evidence="21">Thioesterase superfamily member 4</fullName>
    </alternativeName>
</protein>
<evidence type="ECO:0000256" key="3">
    <source>
        <dbReference type="ARBA" id="ARBA00004632"/>
    </source>
</evidence>
<evidence type="ECO:0000256" key="8">
    <source>
        <dbReference type="ARBA" id="ARBA00022792"/>
    </source>
</evidence>
<dbReference type="InterPro" id="IPR052365">
    <property type="entry name" value="THEM4/THEM5_acyl-CoA_thioest"/>
</dbReference>
<gene>
    <name evidence="30" type="primary">LOC116943050</name>
</gene>
<evidence type="ECO:0000256" key="5">
    <source>
        <dbReference type="ARBA" id="ARBA00022475"/>
    </source>
</evidence>
<dbReference type="AlphaFoldDB" id="A0AAJ7T721"/>
<dbReference type="Gene3D" id="3.10.129.10">
    <property type="entry name" value="Hotdog Thioesterase"/>
    <property type="match status" value="1"/>
</dbReference>
<feature type="compositionally biased region" description="Low complexity" evidence="27">
    <location>
        <begin position="33"/>
        <end position="52"/>
    </location>
</feature>
<evidence type="ECO:0000256" key="24">
    <source>
        <dbReference type="ARBA" id="ARBA00047969"/>
    </source>
</evidence>
<comment type="catalytic activity">
    <reaction evidence="24">
        <text>decanoyl-CoA + H2O = decanoate + CoA + H(+)</text>
        <dbReference type="Rhea" id="RHEA:40059"/>
        <dbReference type="ChEBI" id="CHEBI:15377"/>
        <dbReference type="ChEBI" id="CHEBI:15378"/>
        <dbReference type="ChEBI" id="CHEBI:27689"/>
        <dbReference type="ChEBI" id="CHEBI:57287"/>
        <dbReference type="ChEBI" id="CHEBI:61430"/>
    </reaction>
    <physiologicalReaction direction="left-to-right" evidence="24">
        <dbReference type="Rhea" id="RHEA:40060"/>
    </physiologicalReaction>
</comment>
<evidence type="ECO:0000256" key="9">
    <source>
        <dbReference type="ARBA" id="ARBA00022801"/>
    </source>
</evidence>
<evidence type="ECO:0000256" key="11">
    <source>
        <dbReference type="ARBA" id="ARBA00022946"/>
    </source>
</evidence>
<dbReference type="KEGG" id="pmrn:116943050"/>
<keyword evidence="6" id="KW-0963">Cytoplasm</keyword>
<evidence type="ECO:0000256" key="6">
    <source>
        <dbReference type="ARBA" id="ARBA00022490"/>
    </source>
</evidence>
<feature type="region of interest" description="Disordered" evidence="27">
    <location>
        <begin position="28"/>
        <end position="61"/>
    </location>
</feature>
<dbReference type="PANTHER" id="PTHR12418:SF19">
    <property type="entry name" value="ACYL-COENZYME A THIOESTERASE THEM4"/>
    <property type="match status" value="1"/>
</dbReference>
<evidence type="ECO:0000256" key="19">
    <source>
        <dbReference type="ARBA" id="ARBA00038848"/>
    </source>
</evidence>
<comment type="catalytic activity">
    <reaction evidence="16">
        <text>(5Z,8Z,11Z,14Z)-eicosatetraenoyl-CoA + H2O = (5Z,8Z,11Z,14Z)-eicosatetraenoate + CoA + H(+)</text>
        <dbReference type="Rhea" id="RHEA:40151"/>
        <dbReference type="ChEBI" id="CHEBI:15377"/>
        <dbReference type="ChEBI" id="CHEBI:15378"/>
        <dbReference type="ChEBI" id="CHEBI:32395"/>
        <dbReference type="ChEBI" id="CHEBI:57287"/>
        <dbReference type="ChEBI" id="CHEBI:57368"/>
    </reaction>
    <physiologicalReaction direction="left-to-right" evidence="16">
        <dbReference type="Rhea" id="RHEA:40152"/>
    </physiologicalReaction>
</comment>
<evidence type="ECO:0000256" key="21">
    <source>
        <dbReference type="ARBA" id="ARBA00043210"/>
    </source>
</evidence>
<evidence type="ECO:0000256" key="2">
    <source>
        <dbReference type="ARBA" id="ARBA00004569"/>
    </source>
</evidence>
<keyword evidence="10" id="KW-0276">Fatty acid metabolism</keyword>
<evidence type="ECO:0000256" key="23">
    <source>
        <dbReference type="ARBA" id="ARBA00047734"/>
    </source>
</evidence>
<evidence type="ECO:0000256" key="16">
    <source>
        <dbReference type="ARBA" id="ARBA00035852"/>
    </source>
</evidence>
<feature type="domain" description="Thioesterase" evidence="28">
    <location>
        <begin position="157"/>
        <end position="226"/>
    </location>
</feature>
<dbReference type="Pfam" id="PF03061">
    <property type="entry name" value="4HBT"/>
    <property type="match status" value="1"/>
</dbReference>
<evidence type="ECO:0000313" key="29">
    <source>
        <dbReference type="Proteomes" id="UP001318040"/>
    </source>
</evidence>
<evidence type="ECO:0000256" key="17">
    <source>
        <dbReference type="ARBA" id="ARBA00037002"/>
    </source>
</evidence>
<evidence type="ECO:0000259" key="28">
    <source>
        <dbReference type="Pfam" id="PF03061"/>
    </source>
</evidence>
<comment type="catalytic activity">
    <reaction evidence="22">
        <text>octanoyl-CoA + H2O = octanoate + CoA + H(+)</text>
        <dbReference type="Rhea" id="RHEA:30143"/>
        <dbReference type="ChEBI" id="CHEBI:15377"/>
        <dbReference type="ChEBI" id="CHEBI:15378"/>
        <dbReference type="ChEBI" id="CHEBI:25646"/>
        <dbReference type="ChEBI" id="CHEBI:57287"/>
        <dbReference type="ChEBI" id="CHEBI:57386"/>
    </reaction>
    <physiologicalReaction direction="left-to-right" evidence="22">
        <dbReference type="Rhea" id="RHEA:30144"/>
    </physiologicalReaction>
</comment>
<evidence type="ECO:0000256" key="13">
    <source>
        <dbReference type="ARBA" id="ARBA00023128"/>
    </source>
</evidence>
<comment type="catalytic activity">
    <reaction evidence="26">
        <text>tetradecanoyl-CoA + H2O = tetradecanoate + CoA + H(+)</text>
        <dbReference type="Rhea" id="RHEA:40119"/>
        <dbReference type="ChEBI" id="CHEBI:15377"/>
        <dbReference type="ChEBI" id="CHEBI:15378"/>
        <dbReference type="ChEBI" id="CHEBI:30807"/>
        <dbReference type="ChEBI" id="CHEBI:57287"/>
        <dbReference type="ChEBI" id="CHEBI:57385"/>
    </reaction>
    <physiologicalReaction direction="left-to-right" evidence="26">
        <dbReference type="Rhea" id="RHEA:40120"/>
    </physiologicalReaction>
</comment>
<keyword evidence="13" id="KW-0496">Mitochondrion</keyword>
<evidence type="ECO:0000256" key="14">
    <source>
        <dbReference type="ARBA" id="ARBA00023136"/>
    </source>
</evidence>
<dbReference type="GO" id="GO:0016787">
    <property type="term" value="F:hydrolase activity"/>
    <property type="evidence" value="ECO:0007669"/>
    <property type="project" value="UniProtKB-KW"/>
</dbReference>
<sequence>MLWPRTICRWAAVPRILAMMTRPRSVPLQSQRAASGDAGDPAAAAAAASPSAHAEPHDYSLPNSSWTERTMALYRAYLARTPEGGGSGWTRLPSYNRTILHEAEYRARPRKPRPERLLTRNTEVVGAGFEYAAFHSGAERRTVCIFQPGPLLEGFPGFVHGGALAALIDGIAGTCARNVAGMIMTANLNIDYRSPVPLGSTVLLDACVTEVDGKKVYTTCRVLAHDESAVHTDCTALFIVVDEVKIRHLKEIFLRNEERQKA</sequence>
<dbReference type="GO" id="GO:0005743">
    <property type="term" value="C:mitochondrial inner membrane"/>
    <property type="evidence" value="ECO:0007669"/>
    <property type="project" value="UniProtKB-SubCell"/>
</dbReference>
<evidence type="ECO:0000256" key="10">
    <source>
        <dbReference type="ARBA" id="ARBA00022832"/>
    </source>
</evidence>
<dbReference type="RefSeq" id="XP_032811575.1">
    <property type="nucleotide sequence ID" value="XM_032955684.1"/>
</dbReference>
<comment type="subcellular location">
    <subcellularLocation>
        <location evidence="3">Cell projection</location>
        <location evidence="3">Ruffle membrane</location>
    </subcellularLocation>
    <subcellularLocation>
        <location evidence="1">Cytoplasm</location>
    </subcellularLocation>
    <subcellularLocation>
        <location evidence="4">Mitochondrion inner membrane</location>
        <topology evidence="4">Peripheral membrane protein</topology>
    </subcellularLocation>
    <subcellularLocation>
        <location evidence="2">Mitochondrion intermembrane space</location>
    </subcellularLocation>
</comment>
<comment type="catalytic activity">
    <reaction evidence="23">
        <text>hexadecanoyl-CoA + H2O = hexadecanoate + CoA + H(+)</text>
        <dbReference type="Rhea" id="RHEA:16645"/>
        <dbReference type="ChEBI" id="CHEBI:7896"/>
        <dbReference type="ChEBI" id="CHEBI:15377"/>
        <dbReference type="ChEBI" id="CHEBI:15378"/>
        <dbReference type="ChEBI" id="CHEBI:57287"/>
        <dbReference type="ChEBI" id="CHEBI:57379"/>
        <dbReference type="EC" id="3.1.2.2"/>
    </reaction>
    <physiologicalReaction direction="left-to-right" evidence="23">
        <dbReference type="Rhea" id="RHEA:16646"/>
    </physiologicalReaction>
</comment>
<evidence type="ECO:0000313" key="30">
    <source>
        <dbReference type="RefSeq" id="XP_032811575.1"/>
    </source>
</evidence>
<keyword evidence="7" id="KW-0053">Apoptosis</keyword>
<dbReference type="CDD" id="cd03443">
    <property type="entry name" value="PaaI_thioesterase"/>
    <property type="match status" value="1"/>
</dbReference>
<proteinExistence type="inferred from homology"/>
<comment type="catalytic activity">
    <reaction evidence="17">
        <text>(9Z)-octadecenoyl-CoA + H2O = (9Z)-octadecenoate + CoA + H(+)</text>
        <dbReference type="Rhea" id="RHEA:40139"/>
        <dbReference type="ChEBI" id="CHEBI:15377"/>
        <dbReference type="ChEBI" id="CHEBI:15378"/>
        <dbReference type="ChEBI" id="CHEBI:30823"/>
        <dbReference type="ChEBI" id="CHEBI:57287"/>
        <dbReference type="ChEBI" id="CHEBI:57387"/>
    </reaction>
    <physiologicalReaction direction="left-to-right" evidence="17">
        <dbReference type="Rhea" id="RHEA:40140"/>
    </physiologicalReaction>
</comment>
<evidence type="ECO:0000256" key="7">
    <source>
        <dbReference type="ARBA" id="ARBA00022703"/>
    </source>
</evidence>
<dbReference type="GO" id="GO:0032587">
    <property type="term" value="C:ruffle membrane"/>
    <property type="evidence" value="ECO:0007669"/>
    <property type="project" value="UniProtKB-SubCell"/>
</dbReference>
<accession>A0AAJ7T721</accession>
<dbReference type="InterPro" id="IPR029069">
    <property type="entry name" value="HotDog_dom_sf"/>
</dbReference>
<keyword evidence="12" id="KW-0443">Lipid metabolism</keyword>
<evidence type="ECO:0000256" key="15">
    <source>
        <dbReference type="ARBA" id="ARBA00023273"/>
    </source>
</evidence>
<keyword evidence="15" id="KW-0966">Cell projection</keyword>
<evidence type="ECO:0000256" key="26">
    <source>
        <dbReference type="ARBA" id="ARBA00048180"/>
    </source>
</evidence>
<organism evidence="29 30">
    <name type="scientific">Petromyzon marinus</name>
    <name type="common">Sea lamprey</name>
    <dbReference type="NCBI Taxonomy" id="7757"/>
    <lineage>
        <taxon>Eukaryota</taxon>
        <taxon>Metazoa</taxon>
        <taxon>Chordata</taxon>
        <taxon>Craniata</taxon>
        <taxon>Vertebrata</taxon>
        <taxon>Cyclostomata</taxon>
        <taxon>Hyperoartia</taxon>
        <taxon>Petromyzontiformes</taxon>
        <taxon>Petromyzontidae</taxon>
        <taxon>Petromyzon</taxon>
    </lineage>
</organism>